<feature type="compositionally biased region" description="Basic and acidic residues" evidence="1">
    <location>
        <begin position="746"/>
        <end position="762"/>
    </location>
</feature>
<keyword evidence="3" id="KW-1185">Reference proteome</keyword>
<feature type="region of interest" description="Disordered" evidence="1">
    <location>
        <begin position="950"/>
        <end position="975"/>
    </location>
</feature>
<sequence>MDLPESSDSESIRSIVIPQRRLFSQKNNLQPTNFGEIMGKRDTLAELHKTDTDVDKTINVRTRELFQTKQRSKQIFPAALLNISPNKTSTDKTELVTGEPRAQVRNIFGNRATKRKNIFSNFIVAESEDEIPEIESKVFNFQMKLDAHRQGSSPSRGIRDSLASSITNDMEMDDWKMLPSSTLVENQLEILIADGNSSKRARLSKLTEIESEAGSNSTKTSNKSVSSKGTVKSRKSKTFTKEKAPEVETSMTTRNKSKVFQNDNSEEEFGLNKDDQNKYSNDTEKSRKSKTFIKEKEPEVEISMTTRNESKVSQNDNSEEEFELNKEDQNKYSNDTDKSRKSKTLIKEKAPEVEISMNTRNKSKASQNDDNVEEIFGQDQEASRKSKTFTKEKAPELETSMTTRQKSKISQHDEEMLVQNQEAHKSNFKTVDQNLSQSSITTQGINDSPKSNQTVEEECVLNNISKGTNRSMSKSLALNPKDNNVNIATEALTAAEPADPLAAADQVNDDEINLTLKYDNDHEEIEKVLENIQHYSPRDAQNYQSDVRNEESEVQNEIAIEDSQSQKKANEIVENLNKSETIQDQEEIENPSRNEDEHYESFLLDQSENENDEGDDINESQVAEDINEEEENESLEEQQNDSVVEQNESVVEQNESVVEQNESQDQNERQEQNESQEHKNESVVDQSENENDEGDDINESQVAEDVNEEEENESLEEQQNDSVVEQNESVVEQNESVVEQNESQDQNERQEQNESQEHKNESVVDQNESQENESEIKRNESQELEVADEEDDFVQNISQEKVEQDTDLEEVAQDTGEEDVEQDTDQDEVEQDTDIEEQNESKTENHDESEAVADSDIENDKESDNNISQDDVANGSDEQVESDPENEEIETTNISHDTTGKNKKNESPEVVLRNRNNHFDSIAVQGRNTSVRKTEIIKSMHIRPSLATLRESTSFSDSTKNSSAEGSGWDSHRTTRKTLRQTFGKDFTPRKSLRALVMEKIAKRQTQINEIASGTAKLPQGNEASVTAKLPQASPASVTANFRQANETASVTAKFPQASPASVTANFRQANETASVTAKFPVANSTELPEMSNRYDDDDDDVENQESNHEVSLRTRQTSLDMYLKEIKKKNAEIRLKIEEEVRNSLKAPPKYIFKVPARPPPARRKPAAKPRQVSSTIFMGEYSLPAEIIEDMKYKPPKRFQPNDAPWITKRLYNEAPARRGQPRRRRRAEARDGATAHREDALRIL</sequence>
<organism evidence="2 3">
    <name type="scientific">Operophtera brumata</name>
    <name type="common">Winter moth</name>
    <name type="synonym">Phalaena brumata</name>
    <dbReference type="NCBI Taxonomy" id="104452"/>
    <lineage>
        <taxon>Eukaryota</taxon>
        <taxon>Metazoa</taxon>
        <taxon>Ecdysozoa</taxon>
        <taxon>Arthropoda</taxon>
        <taxon>Hexapoda</taxon>
        <taxon>Insecta</taxon>
        <taxon>Pterygota</taxon>
        <taxon>Neoptera</taxon>
        <taxon>Endopterygota</taxon>
        <taxon>Lepidoptera</taxon>
        <taxon>Glossata</taxon>
        <taxon>Ditrysia</taxon>
        <taxon>Geometroidea</taxon>
        <taxon>Geometridae</taxon>
        <taxon>Larentiinae</taxon>
        <taxon>Operophtera</taxon>
    </lineage>
</organism>
<feature type="region of interest" description="Disordered" evidence="1">
    <location>
        <begin position="536"/>
        <end position="555"/>
    </location>
</feature>
<feature type="region of interest" description="Disordered" evidence="1">
    <location>
        <begin position="209"/>
        <end position="412"/>
    </location>
</feature>
<feature type="compositionally biased region" description="Low complexity" evidence="1">
    <location>
        <begin position="952"/>
        <end position="963"/>
    </location>
</feature>
<feature type="compositionally biased region" description="Acidic residues" evidence="1">
    <location>
        <begin position="687"/>
        <end position="698"/>
    </location>
</feature>
<feature type="compositionally biased region" description="Acidic residues" evidence="1">
    <location>
        <begin position="625"/>
        <end position="639"/>
    </location>
</feature>
<feature type="compositionally biased region" description="Acidic residues" evidence="1">
    <location>
        <begin position="607"/>
        <end position="618"/>
    </location>
</feature>
<feature type="compositionally biased region" description="Low complexity" evidence="1">
    <location>
        <begin position="214"/>
        <end position="230"/>
    </location>
</feature>
<feature type="region of interest" description="Disordered" evidence="1">
    <location>
        <begin position="1153"/>
        <end position="1173"/>
    </location>
</feature>
<reference evidence="2 3" key="1">
    <citation type="journal article" date="2015" name="Genome Biol. Evol.">
        <title>The genome of winter moth (Operophtera brumata) provides a genomic perspective on sexual dimorphism and phenology.</title>
        <authorList>
            <person name="Derks M.F."/>
            <person name="Smit S."/>
            <person name="Salis L."/>
            <person name="Schijlen E."/>
            <person name="Bossers A."/>
            <person name="Mateman C."/>
            <person name="Pijl A.S."/>
            <person name="de Ridder D."/>
            <person name="Groenen M.A."/>
            <person name="Visser M.E."/>
            <person name="Megens H.J."/>
        </authorList>
    </citation>
    <scope>NUCLEOTIDE SEQUENCE [LARGE SCALE GENOMIC DNA]</scope>
    <source>
        <strain evidence="2">WM2013NL</strain>
        <tissue evidence="2">Head and thorax</tissue>
    </source>
</reference>
<feature type="compositionally biased region" description="Acidic residues" evidence="1">
    <location>
        <begin position="805"/>
        <end position="838"/>
    </location>
</feature>
<dbReference type="PANTHER" id="PTHR36812:SF9">
    <property type="entry name" value="MYB-LIKE PROTEIN X ISOFORM X1"/>
    <property type="match status" value="1"/>
</dbReference>
<feature type="compositionally biased region" description="Polar residues" evidence="1">
    <location>
        <begin position="356"/>
        <end position="369"/>
    </location>
</feature>
<feature type="non-terminal residue" evidence="2">
    <location>
        <position position="1247"/>
    </location>
</feature>
<evidence type="ECO:0000256" key="1">
    <source>
        <dbReference type="SAM" id="MobiDB-lite"/>
    </source>
</evidence>
<feature type="compositionally biased region" description="Basic and acidic residues" evidence="1">
    <location>
        <begin position="1231"/>
        <end position="1247"/>
    </location>
</feature>
<feature type="compositionally biased region" description="Acidic residues" evidence="1">
    <location>
        <begin position="705"/>
        <end position="719"/>
    </location>
</feature>
<comment type="caution">
    <text evidence="2">The sequence shown here is derived from an EMBL/GenBank/DDBJ whole genome shotgun (WGS) entry which is preliminary data.</text>
</comment>
<feature type="compositionally biased region" description="Polar residues" evidence="1">
    <location>
        <begin position="249"/>
        <end position="263"/>
    </location>
</feature>
<feature type="region of interest" description="Disordered" evidence="1">
    <location>
        <begin position="1084"/>
        <end position="1110"/>
    </location>
</feature>
<feature type="compositionally biased region" description="Polar residues" evidence="1">
    <location>
        <begin position="303"/>
        <end position="316"/>
    </location>
</feature>
<accession>A0A0L7KPQ3</accession>
<dbReference type="EMBL" id="JTDY01007378">
    <property type="protein sequence ID" value="KOB65257.1"/>
    <property type="molecule type" value="Genomic_DNA"/>
</dbReference>
<feature type="compositionally biased region" description="Basic and acidic residues" evidence="1">
    <location>
        <begin position="898"/>
        <end position="907"/>
    </location>
</feature>
<feature type="region of interest" description="Disordered" evidence="1">
    <location>
        <begin position="1214"/>
        <end position="1247"/>
    </location>
</feature>
<feature type="compositionally biased region" description="Basic and acidic residues" evidence="1">
    <location>
        <begin position="323"/>
        <end position="352"/>
    </location>
</feature>
<evidence type="ECO:0000313" key="3">
    <source>
        <dbReference type="Proteomes" id="UP000037510"/>
    </source>
</evidence>
<evidence type="ECO:0000313" key="2">
    <source>
        <dbReference type="EMBL" id="KOB65257.1"/>
    </source>
</evidence>
<proteinExistence type="predicted"/>
<dbReference type="PANTHER" id="PTHR36812">
    <property type="entry name" value="NEUROFILAMENT TRIPLET M PROTEIN-LIKE PROTEIN"/>
    <property type="match status" value="1"/>
</dbReference>
<feature type="compositionally biased region" description="Basic and acidic residues" evidence="1">
    <location>
        <begin position="590"/>
        <end position="600"/>
    </location>
</feature>
<feature type="compositionally biased region" description="Low complexity" evidence="1">
    <location>
        <begin position="720"/>
        <end position="744"/>
    </location>
</feature>
<dbReference type="Proteomes" id="UP000037510">
    <property type="component" value="Unassembled WGS sequence"/>
</dbReference>
<feature type="compositionally biased region" description="Acidic residues" evidence="1">
    <location>
        <begin position="782"/>
        <end position="793"/>
    </location>
</feature>
<feature type="compositionally biased region" description="Acidic residues" evidence="1">
    <location>
        <begin position="878"/>
        <end position="890"/>
    </location>
</feature>
<gene>
    <name evidence="2" type="ORF">OBRU01_22968</name>
</gene>
<dbReference type="AlphaFoldDB" id="A0A0L7KPQ3"/>
<feature type="non-terminal residue" evidence="2">
    <location>
        <position position="1"/>
    </location>
</feature>
<feature type="compositionally biased region" description="Basic and acidic residues" evidence="1">
    <location>
        <begin position="381"/>
        <end position="396"/>
    </location>
</feature>
<feature type="region of interest" description="Disordered" evidence="1">
    <location>
        <begin position="575"/>
        <end position="918"/>
    </location>
</feature>
<feature type="compositionally biased region" description="Basic and acidic residues" evidence="1">
    <location>
        <begin position="666"/>
        <end position="682"/>
    </location>
</feature>
<protein>
    <submittedName>
        <fullName evidence="2">Myb-like protein X</fullName>
    </submittedName>
</protein>
<name>A0A0L7KPQ3_OPEBR</name>
<feature type="compositionally biased region" description="Low complexity" evidence="1">
    <location>
        <begin position="640"/>
        <end position="664"/>
    </location>
</feature>
<feature type="compositionally biased region" description="Basic and acidic residues" evidence="1">
    <location>
        <begin position="839"/>
        <end position="849"/>
    </location>
</feature>
<feature type="compositionally biased region" description="Basic and acidic residues" evidence="1">
    <location>
        <begin position="270"/>
        <end position="299"/>
    </location>
</feature>